<dbReference type="PANTHER" id="PTHR22792">
    <property type="entry name" value="LUPUS LA PROTEIN-RELATED"/>
    <property type="match status" value="1"/>
</dbReference>
<accession>A0ABD3P819</accession>
<dbReference type="InterPro" id="IPR014886">
    <property type="entry name" value="La_xRRM"/>
</dbReference>
<dbReference type="Gene3D" id="1.10.10.10">
    <property type="entry name" value="Winged helix-like DNA-binding domain superfamily/Winged helix DNA-binding domain"/>
    <property type="match status" value="1"/>
</dbReference>
<dbReference type="EMBL" id="JABMIG020000280">
    <property type="protein sequence ID" value="KAL3782655.1"/>
    <property type="molecule type" value="Genomic_DNA"/>
</dbReference>
<dbReference type="PROSITE" id="PS50961">
    <property type="entry name" value="HTH_LA"/>
    <property type="match status" value="1"/>
</dbReference>
<feature type="compositionally biased region" description="Basic and acidic residues" evidence="3">
    <location>
        <begin position="229"/>
        <end position="250"/>
    </location>
</feature>
<evidence type="ECO:0000313" key="6">
    <source>
        <dbReference type="EMBL" id="KAL3782655.1"/>
    </source>
</evidence>
<evidence type="ECO:0000259" key="5">
    <source>
        <dbReference type="PROSITE" id="PS51939"/>
    </source>
</evidence>
<gene>
    <name evidence="6" type="ORF">HJC23_010164</name>
</gene>
<dbReference type="SUPFAM" id="SSF46785">
    <property type="entry name" value="Winged helix' DNA-binding domain"/>
    <property type="match status" value="1"/>
</dbReference>
<dbReference type="InterPro" id="IPR006630">
    <property type="entry name" value="La_HTH"/>
</dbReference>
<dbReference type="GO" id="GO:1990904">
    <property type="term" value="C:ribonucleoprotein complex"/>
    <property type="evidence" value="ECO:0007669"/>
    <property type="project" value="UniProtKB-UniRule"/>
</dbReference>
<evidence type="ECO:0000313" key="7">
    <source>
        <dbReference type="Proteomes" id="UP001516023"/>
    </source>
</evidence>
<keyword evidence="7" id="KW-1185">Reference proteome</keyword>
<dbReference type="Proteomes" id="UP001516023">
    <property type="component" value="Unassembled WGS sequence"/>
</dbReference>
<dbReference type="Gene3D" id="3.30.70.330">
    <property type="match status" value="1"/>
</dbReference>
<dbReference type="Pfam" id="PF08777">
    <property type="entry name" value="RRM_3"/>
    <property type="match status" value="1"/>
</dbReference>
<evidence type="ECO:0008006" key="8">
    <source>
        <dbReference type="Google" id="ProtNLM"/>
    </source>
</evidence>
<feature type="region of interest" description="Disordered" evidence="3">
    <location>
        <begin position="219"/>
        <end position="250"/>
    </location>
</feature>
<feature type="domain" description="HTH La-type RNA-binding" evidence="4">
    <location>
        <begin position="8"/>
        <end position="107"/>
    </location>
</feature>
<dbReference type="PROSITE" id="PS51939">
    <property type="entry name" value="XRRM"/>
    <property type="match status" value="1"/>
</dbReference>
<evidence type="ECO:0000256" key="3">
    <source>
        <dbReference type="SAM" id="MobiDB-lite"/>
    </source>
</evidence>
<evidence type="ECO:0000259" key="4">
    <source>
        <dbReference type="PROSITE" id="PS50961"/>
    </source>
</evidence>
<reference evidence="6 7" key="1">
    <citation type="journal article" date="2020" name="G3 (Bethesda)">
        <title>Improved Reference Genome for Cyclotella cryptica CCMP332, a Model for Cell Wall Morphogenesis, Salinity Adaptation, and Lipid Production in Diatoms (Bacillariophyta).</title>
        <authorList>
            <person name="Roberts W.R."/>
            <person name="Downey K.M."/>
            <person name="Ruck E.C."/>
            <person name="Traller J.C."/>
            <person name="Alverson A.J."/>
        </authorList>
    </citation>
    <scope>NUCLEOTIDE SEQUENCE [LARGE SCALE GENOMIC DNA]</scope>
    <source>
        <strain evidence="6 7">CCMP332</strain>
    </source>
</reference>
<dbReference type="AlphaFoldDB" id="A0ABD3P819"/>
<dbReference type="InterPro" id="IPR012677">
    <property type="entry name" value="Nucleotide-bd_a/b_plait_sf"/>
</dbReference>
<dbReference type="SMART" id="SM00715">
    <property type="entry name" value="LA"/>
    <property type="match status" value="1"/>
</dbReference>
<name>A0ABD3P819_9STRA</name>
<feature type="domain" description="XRRM" evidence="5">
    <location>
        <begin position="308"/>
        <end position="455"/>
    </location>
</feature>
<feature type="compositionally biased region" description="Acidic residues" evidence="3">
    <location>
        <begin position="292"/>
        <end position="302"/>
    </location>
</feature>
<dbReference type="InterPro" id="IPR045180">
    <property type="entry name" value="La_dom_prot"/>
</dbReference>
<comment type="caution">
    <text evidence="6">The sequence shown here is derived from an EMBL/GenBank/DDBJ whole genome shotgun (WGS) entry which is preliminary data.</text>
</comment>
<protein>
    <recommendedName>
        <fullName evidence="8">HTH La-type RNA-binding domain-containing protein</fullName>
    </recommendedName>
</protein>
<feature type="region of interest" description="Disordered" evidence="3">
    <location>
        <begin position="266"/>
        <end position="302"/>
    </location>
</feature>
<proteinExistence type="predicted"/>
<dbReference type="InterPro" id="IPR036388">
    <property type="entry name" value="WH-like_DNA-bd_sf"/>
</dbReference>
<evidence type="ECO:0000256" key="1">
    <source>
        <dbReference type="ARBA" id="ARBA00022884"/>
    </source>
</evidence>
<feature type="compositionally biased region" description="Gly residues" evidence="3">
    <location>
        <begin position="436"/>
        <end position="447"/>
    </location>
</feature>
<evidence type="ECO:0000256" key="2">
    <source>
        <dbReference type="PROSITE-ProRule" id="PRU00332"/>
    </source>
</evidence>
<dbReference type="PANTHER" id="PTHR22792:SF140">
    <property type="entry name" value="ACHILLES, ISOFORM A"/>
    <property type="match status" value="1"/>
</dbReference>
<feature type="compositionally biased region" description="Basic and acidic residues" evidence="3">
    <location>
        <begin position="270"/>
        <end position="282"/>
    </location>
</feature>
<feature type="region of interest" description="Disordered" evidence="3">
    <location>
        <begin position="169"/>
        <end position="197"/>
    </location>
</feature>
<organism evidence="6 7">
    <name type="scientific">Cyclotella cryptica</name>
    <dbReference type="NCBI Taxonomy" id="29204"/>
    <lineage>
        <taxon>Eukaryota</taxon>
        <taxon>Sar</taxon>
        <taxon>Stramenopiles</taxon>
        <taxon>Ochrophyta</taxon>
        <taxon>Bacillariophyta</taxon>
        <taxon>Coscinodiscophyceae</taxon>
        <taxon>Thalassiosirophycidae</taxon>
        <taxon>Stephanodiscales</taxon>
        <taxon>Stephanodiscaceae</taxon>
        <taxon>Cyclotella</taxon>
    </lineage>
</organism>
<keyword evidence="1 2" id="KW-0694">RNA-binding</keyword>
<feature type="region of interest" description="Disordered" evidence="3">
    <location>
        <begin position="419"/>
        <end position="455"/>
    </location>
</feature>
<sequence>MTDETPTDETTKQLISALSERLHFFFSNANLRQDKWMRTELEKSGCLSLDTLLRFQTIKKISEDKALLARAAGGEDETLGRRVKELVVFDKEREEVRRVIPWDWKTMGDGSKLSLWVKHIPLTEPEEGGEGDEVKEARTFKPRYAVTRDEVKALFEPYGRVGIVQLRYGHKQPDGENENNGRGGHPSGRRNNRGESYPLGAAIVEFEDEEGMKNACLDLLPPESEQDDKEEKGDNGDEKKESEPKTVLELKGNKLSVRKMKPLKCFAQDNGKEKRSRDDGDNAKTVPKHKDEEEDKEPEVEFEPVTVDWEKGCVIALAGLSSEKCDRESIREAVSVILGVTKDVKTSGLYVDYNRGETVGKLRMKDVTKSAEMKELVDKLSDGTVLIAGEKVESAKILEGEEEEEYWKKFVDFLNNRKRQREEEKAQTRKRQKRFSGGGGRGGFGRGRGGRGRRR</sequence>
<dbReference type="InterPro" id="IPR036390">
    <property type="entry name" value="WH_DNA-bd_sf"/>
</dbReference>
<dbReference type="GO" id="GO:0003723">
    <property type="term" value="F:RNA binding"/>
    <property type="evidence" value="ECO:0007669"/>
    <property type="project" value="UniProtKB-UniRule"/>
</dbReference>
<dbReference type="Pfam" id="PF05383">
    <property type="entry name" value="La"/>
    <property type="match status" value="1"/>
</dbReference>